<keyword evidence="1 9" id="KW-0963">Cytoplasm</keyword>
<evidence type="ECO:0000256" key="13">
    <source>
        <dbReference type="PIRSR" id="PIRSR006246-5"/>
    </source>
</evidence>
<comment type="cofactor">
    <cofactor evidence="9 10">
        <name>pyruvate</name>
        <dbReference type="ChEBI" id="CHEBI:15361"/>
    </cofactor>
    <text evidence="9 10">Binds 1 pyruvoyl group covalently per subunit.</text>
</comment>
<dbReference type="InterPro" id="IPR009010">
    <property type="entry name" value="Asp_de-COase-like_dom_sf"/>
</dbReference>
<accession>F2NLH7</accession>
<sequence>MFHAKIHRAVVTQADLNYVGSITIDEDLLEAAGILPYEQVDVLDITNGNRLTTYTLPGERGSGVIGINGAAAHLVKPGDLVIIVAYGLFDEEEARRVQPTVVLVDEHNRITEVRKG</sequence>
<dbReference type="Pfam" id="PF02261">
    <property type="entry name" value="Asp_decarbox"/>
    <property type="match status" value="1"/>
</dbReference>
<dbReference type="UniPathway" id="UPA00028">
    <property type="reaction ID" value="UER00002"/>
</dbReference>
<dbReference type="NCBIfam" id="TIGR00223">
    <property type="entry name" value="panD"/>
    <property type="match status" value="1"/>
</dbReference>
<evidence type="ECO:0000313" key="15">
    <source>
        <dbReference type="Proteomes" id="UP000007030"/>
    </source>
</evidence>
<evidence type="ECO:0000256" key="1">
    <source>
        <dbReference type="ARBA" id="ARBA00022490"/>
    </source>
</evidence>
<comment type="subunit">
    <text evidence="9">Heterooctamer of four alpha and four beta subunits.</text>
</comment>
<reference evidence="14 15" key="1">
    <citation type="journal article" date="2012" name="Stand. Genomic Sci.">
        <title>Complete genome sequence of the aerobic, heterotroph Marinithermus hydrothermalis type strain (T1(T)) from a deep-sea hydrothermal vent chimney.</title>
        <authorList>
            <person name="Copeland A."/>
            <person name="Gu W."/>
            <person name="Yasawong M."/>
            <person name="Lapidus A."/>
            <person name="Lucas S."/>
            <person name="Deshpande S."/>
            <person name="Pagani I."/>
            <person name="Tapia R."/>
            <person name="Cheng J.F."/>
            <person name="Goodwin L.A."/>
            <person name="Pitluck S."/>
            <person name="Liolios K."/>
            <person name="Ivanova N."/>
            <person name="Mavromatis K."/>
            <person name="Mikhailova N."/>
            <person name="Pati A."/>
            <person name="Chen A."/>
            <person name="Palaniappan K."/>
            <person name="Land M."/>
            <person name="Pan C."/>
            <person name="Brambilla E.M."/>
            <person name="Rohde M."/>
            <person name="Tindall B.J."/>
            <person name="Sikorski J."/>
            <person name="Goker M."/>
            <person name="Detter J.C."/>
            <person name="Bristow J."/>
            <person name="Eisen J.A."/>
            <person name="Markowitz V."/>
            <person name="Hugenholtz P."/>
            <person name="Kyrpides N.C."/>
            <person name="Klenk H.P."/>
            <person name="Woyke T."/>
        </authorList>
    </citation>
    <scope>NUCLEOTIDE SEQUENCE [LARGE SCALE GENOMIC DNA]</scope>
    <source>
        <strain evidence="15">DSM 14884 / JCM 11576 / T1</strain>
    </source>
</reference>
<dbReference type="HOGENOM" id="CLU_115305_2_0_0"/>
<comment type="catalytic activity">
    <reaction evidence="9">
        <text>L-aspartate + H(+) = beta-alanine + CO2</text>
        <dbReference type="Rhea" id="RHEA:19497"/>
        <dbReference type="ChEBI" id="CHEBI:15378"/>
        <dbReference type="ChEBI" id="CHEBI:16526"/>
        <dbReference type="ChEBI" id="CHEBI:29991"/>
        <dbReference type="ChEBI" id="CHEBI:57966"/>
        <dbReference type="EC" id="4.1.1.11"/>
    </reaction>
</comment>
<organism evidence="14 15">
    <name type="scientific">Marinithermus hydrothermalis (strain DSM 14884 / JCM 11576 / T1)</name>
    <dbReference type="NCBI Taxonomy" id="869210"/>
    <lineage>
        <taxon>Bacteria</taxon>
        <taxon>Thermotogati</taxon>
        <taxon>Deinococcota</taxon>
        <taxon>Deinococci</taxon>
        <taxon>Thermales</taxon>
        <taxon>Thermaceae</taxon>
        <taxon>Marinithermus</taxon>
    </lineage>
</organism>
<dbReference type="HAMAP" id="MF_00446">
    <property type="entry name" value="PanD"/>
    <property type="match status" value="1"/>
</dbReference>
<feature type="modified residue" description="Pyruvic acid (Ser)" evidence="9 12">
    <location>
        <position position="21"/>
    </location>
</feature>
<keyword evidence="6 9" id="KW-0456">Lyase</keyword>
<protein>
    <recommendedName>
        <fullName evidence="9">Aspartate 1-decarboxylase</fullName>
        <ecNumber evidence="9">4.1.1.11</ecNumber>
    </recommendedName>
    <alternativeName>
        <fullName evidence="9">Aspartate alpha-decarboxylase</fullName>
    </alternativeName>
    <component>
        <recommendedName>
            <fullName evidence="9">Aspartate 1-decarboxylase beta chain</fullName>
        </recommendedName>
    </component>
    <component>
        <recommendedName>
            <fullName evidence="9">Aspartate 1-decarboxylase alpha chain</fullName>
        </recommendedName>
    </component>
</protein>
<dbReference type="KEGG" id="mhd:Marky_1339"/>
<dbReference type="EMBL" id="CP002630">
    <property type="protein sequence ID" value="AEB12076.1"/>
    <property type="molecule type" value="Genomic_DNA"/>
</dbReference>
<evidence type="ECO:0000256" key="4">
    <source>
        <dbReference type="ARBA" id="ARBA00022813"/>
    </source>
</evidence>
<comment type="function">
    <text evidence="9">Catalyzes the pyruvoyl-dependent decarboxylation of aspartate to produce beta-alanine.</text>
</comment>
<dbReference type="PANTHER" id="PTHR21012:SF0">
    <property type="entry name" value="ASPARTATE 1-DECARBOXYLASE"/>
    <property type="match status" value="1"/>
</dbReference>
<dbReference type="eggNOG" id="COG0853">
    <property type="taxonomic scope" value="Bacteria"/>
</dbReference>
<keyword evidence="5 9" id="KW-0865">Zymogen</keyword>
<comment type="similarity">
    <text evidence="9">Belongs to the PanD family.</text>
</comment>
<dbReference type="GO" id="GO:0004068">
    <property type="term" value="F:aspartate 1-decarboxylase activity"/>
    <property type="evidence" value="ECO:0007669"/>
    <property type="project" value="UniProtKB-UniRule"/>
</dbReference>
<evidence type="ECO:0000256" key="12">
    <source>
        <dbReference type="PIRSR" id="PIRSR006246-3"/>
    </source>
</evidence>
<dbReference type="GO" id="GO:0005829">
    <property type="term" value="C:cytosol"/>
    <property type="evidence" value="ECO:0007669"/>
    <property type="project" value="TreeGrafter"/>
</dbReference>
<dbReference type="STRING" id="869210.Marky_1339"/>
<dbReference type="EC" id="4.1.1.11" evidence="9"/>
<dbReference type="AlphaFoldDB" id="F2NLH7"/>
<dbReference type="RefSeq" id="WP_013704123.1">
    <property type="nucleotide sequence ID" value="NC_015387.1"/>
</dbReference>
<proteinExistence type="inferred from homology"/>
<keyword evidence="3 9" id="KW-0210">Decarboxylase</keyword>
<keyword evidence="8 9" id="KW-0670">Pyruvate</keyword>
<gene>
    <name evidence="9" type="primary">panD</name>
    <name evidence="14" type="ordered locus">Marky_1339</name>
</gene>
<dbReference type="SUPFAM" id="SSF50692">
    <property type="entry name" value="ADC-like"/>
    <property type="match status" value="1"/>
</dbReference>
<evidence type="ECO:0000313" key="14">
    <source>
        <dbReference type="EMBL" id="AEB12076.1"/>
    </source>
</evidence>
<dbReference type="GO" id="GO:0015940">
    <property type="term" value="P:pantothenate biosynthetic process"/>
    <property type="evidence" value="ECO:0007669"/>
    <property type="project" value="UniProtKB-UniRule"/>
</dbReference>
<evidence type="ECO:0000256" key="9">
    <source>
        <dbReference type="HAMAP-Rule" id="MF_00446"/>
    </source>
</evidence>
<evidence type="ECO:0000256" key="8">
    <source>
        <dbReference type="ARBA" id="ARBA00023317"/>
    </source>
</evidence>
<feature type="binding site" evidence="9 11">
    <location>
        <begin position="69"/>
        <end position="71"/>
    </location>
    <ligand>
        <name>substrate</name>
    </ligand>
</feature>
<evidence type="ECO:0000256" key="5">
    <source>
        <dbReference type="ARBA" id="ARBA00023145"/>
    </source>
</evidence>
<name>F2NLH7_MARHT</name>
<dbReference type="Gene3D" id="2.40.40.20">
    <property type="match status" value="1"/>
</dbReference>
<dbReference type="PANTHER" id="PTHR21012">
    <property type="entry name" value="ASPARTATE 1-DECARBOXYLASE"/>
    <property type="match status" value="1"/>
</dbReference>
<keyword evidence="4 9" id="KW-0068">Autocatalytic cleavage</keyword>
<comment type="PTM">
    <text evidence="9 12">Is synthesized initially as an inactive proenzyme, which is activated by self-cleavage at a specific serine bond to produce a beta-subunit with a hydroxyl group at its C-terminus and an alpha-subunit with a pyruvoyl group at its N-terminus.</text>
</comment>
<keyword evidence="7 9" id="KW-0704">Schiff base</keyword>
<dbReference type="PIRSF" id="PIRSF006246">
    <property type="entry name" value="Asp_decarbox"/>
    <property type="match status" value="1"/>
</dbReference>
<dbReference type="OrthoDB" id="9803983at2"/>
<feature type="active site" description="Schiff-base intermediate with substrate; via pyruvic acid" evidence="9 10">
    <location>
        <position position="21"/>
    </location>
</feature>
<dbReference type="CDD" id="cd06919">
    <property type="entry name" value="Asp_decarbox"/>
    <property type="match status" value="1"/>
</dbReference>
<dbReference type="InterPro" id="IPR003190">
    <property type="entry name" value="Asp_decarbox"/>
</dbReference>
<evidence type="ECO:0000256" key="7">
    <source>
        <dbReference type="ARBA" id="ARBA00023270"/>
    </source>
</evidence>
<evidence type="ECO:0000256" key="10">
    <source>
        <dbReference type="PIRSR" id="PIRSR006246-1"/>
    </source>
</evidence>
<evidence type="ECO:0000256" key="3">
    <source>
        <dbReference type="ARBA" id="ARBA00022793"/>
    </source>
</evidence>
<keyword evidence="2 9" id="KW-0566">Pantothenate biosynthesis</keyword>
<keyword evidence="15" id="KW-1185">Reference proteome</keyword>
<comment type="pathway">
    <text evidence="9">Cofactor biosynthesis; (R)-pantothenate biosynthesis; beta-alanine from L-aspartate: step 1/1.</text>
</comment>
<evidence type="ECO:0000256" key="11">
    <source>
        <dbReference type="PIRSR" id="PIRSR006246-2"/>
    </source>
</evidence>
<feature type="active site" description="Proton donor" evidence="9 10">
    <location>
        <position position="54"/>
    </location>
</feature>
<comment type="subcellular location">
    <subcellularLocation>
        <location evidence="9">Cytoplasm</location>
    </subcellularLocation>
</comment>
<dbReference type="GO" id="GO:0006523">
    <property type="term" value="P:alanine biosynthetic process"/>
    <property type="evidence" value="ECO:0007669"/>
    <property type="project" value="InterPro"/>
</dbReference>
<evidence type="ECO:0000256" key="6">
    <source>
        <dbReference type="ARBA" id="ARBA00023239"/>
    </source>
</evidence>
<evidence type="ECO:0000256" key="2">
    <source>
        <dbReference type="ARBA" id="ARBA00022655"/>
    </source>
</evidence>
<feature type="chain" id="PRO_5014006807" description="Aspartate 1-decarboxylase beta chain" evidence="9 13">
    <location>
        <begin position="1"/>
        <end position="20"/>
    </location>
</feature>
<feature type="binding site" evidence="9 11">
    <location>
        <position position="53"/>
    </location>
    <ligand>
        <name>substrate</name>
    </ligand>
</feature>
<feature type="chain" id="PRO_5014006803" description="Aspartate 1-decarboxylase alpha chain" evidence="9 13">
    <location>
        <begin position="21"/>
        <end position="116"/>
    </location>
</feature>
<dbReference type="Proteomes" id="UP000007030">
    <property type="component" value="Chromosome"/>
</dbReference>